<dbReference type="InterPro" id="IPR002429">
    <property type="entry name" value="CcO_II-like_C"/>
</dbReference>
<name>A0A1D6Z2C6_9CHLO</name>
<feature type="transmembrane region" description="Helical" evidence="7">
    <location>
        <begin position="41"/>
        <end position="63"/>
    </location>
</feature>
<evidence type="ECO:0000313" key="10">
    <source>
        <dbReference type="EMBL" id="ANN44632.1"/>
    </source>
</evidence>
<evidence type="ECO:0000256" key="3">
    <source>
        <dbReference type="ARBA" id="ARBA00022692"/>
    </source>
</evidence>
<protein>
    <recommendedName>
        <fullName evidence="6">Cytochrome c oxidase polypeptide II</fullName>
    </recommendedName>
</protein>
<evidence type="ECO:0000256" key="1">
    <source>
        <dbReference type="ARBA" id="ARBA00004141"/>
    </source>
</evidence>
<dbReference type="GO" id="GO:0004129">
    <property type="term" value="F:cytochrome-c oxidase activity"/>
    <property type="evidence" value="ECO:0007669"/>
    <property type="project" value="InterPro"/>
</dbReference>
<dbReference type="SUPFAM" id="SSF81464">
    <property type="entry name" value="Cytochrome c oxidase subunit II-like, transmembrane region"/>
    <property type="match status" value="1"/>
</dbReference>
<dbReference type="InterPro" id="IPR011759">
    <property type="entry name" value="Cyt_c_oxidase_su2_TM_dom"/>
</dbReference>
<dbReference type="PROSITE" id="PS50999">
    <property type="entry name" value="COX2_TM"/>
    <property type="match status" value="1"/>
</dbReference>
<keyword evidence="3 7" id="KW-0812">Transmembrane</keyword>
<accession>A0A1D6Z2C6</accession>
<evidence type="ECO:0000259" key="9">
    <source>
        <dbReference type="PROSITE" id="PS50999"/>
    </source>
</evidence>
<geneLocation type="mitochondrion" evidence="10"/>
<keyword evidence="5 7" id="KW-0472">Membrane</keyword>
<keyword evidence="10" id="KW-0496">Mitochondrion</keyword>
<gene>
    <name evidence="10" type="primary">cox2</name>
</gene>
<evidence type="ECO:0000256" key="4">
    <source>
        <dbReference type="ARBA" id="ARBA00022989"/>
    </source>
</evidence>
<dbReference type="GO" id="GO:0042773">
    <property type="term" value="P:ATP synthesis coupled electron transport"/>
    <property type="evidence" value="ECO:0007669"/>
    <property type="project" value="TreeGrafter"/>
</dbReference>
<evidence type="ECO:0000259" key="8">
    <source>
        <dbReference type="PROSITE" id="PS50857"/>
    </source>
</evidence>
<dbReference type="PROSITE" id="PS50857">
    <property type="entry name" value="COX2_CUA"/>
    <property type="match status" value="1"/>
</dbReference>
<comment type="subcellular location">
    <subcellularLocation>
        <location evidence="1">Membrane</location>
        <topology evidence="1">Multi-pass membrane protein</topology>
    </subcellularLocation>
</comment>
<comment type="similarity">
    <text evidence="2">Belongs to the cytochrome c oxidase subunit 2 family.</text>
</comment>
<feature type="transmembrane region" description="Helical" evidence="7">
    <location>
        <begin position="83"/>
        <end position="106"/>
    </location>
</feature>
<dbReference type="InterPro" id="IPR036257">
    <property type="entry name" value="Cyt_c_oxidase_su2_TM_sf"/>
</dbReference>
<dbReference type="PANTHER" id="PTHR22888:SF9">
    <property type="entry name" value="CYTOCHROME C OXIDASE SUBUNIT 2"/>
    <property type="match status" value="1"/>
</dbReference>
<organism evidence="10">
    <name type="scientific">Hariotina sp. MMOGRB0030F</name>
    <dbReference type="NCBI Taxonomy" id="1867922"/>
    <lineage>
        <taxon>Eukaryota</taxon>
        <taxon>Viridiplantae</taxon>
        <taxon>Chlorophyta</taxon>
        <taxon>core chlorophytes</taxon>
        <taxon>Chlorophyceae</taxon>
        <taxon>CS clade</taxon>
        <taxon>Sphaeropleales</taxon>
        <taxon>Scenedesmaceae</taxon>
        <taxon>Hariotina</taxon>
    </lineage>
</organism>
<proteinExistence type="inferred from homology"/>
<dbReference type="EMBL" id="KU145405">
    <property type="protein sequence ID" value="ANN44632.1"/>
    <property type="molecule type" value="Genomic_DNA"/>
</dbReference>
<evidence type="ECO:0000256" key="2">
    <source>
        <dbReference type="ARBA" id="ARBA00007866"/>
    </source>
</evidence>
<dbReference type="AlphaFoldDB" id="A0A1D6Z2C6"/>
<dbReference type="GO" id="GO:0016020">
    <property type="term" value="C:membrane"/>
    <property type="evidence" value="ECO:0007669"/>
    <property type="project" value="UniProtKB-SubCell"/>
</dbReference>
<evidence type="ECO:0000256" key="7">
    <source>
        <dbReference type="SAM" id="Phobius"/>
    </source>
</evidence>
<feature type="domain" description="Cytochrome oxidase subunit II copper A binding" evidence="8">
    <location>
        <begin position="112"/>
        <end position="149"/>
    </location>
</feature>
<dbReference type="GO" id="GO:0005507">
    <property type="term" value="F:copper ion binding"/>
    <property type="evidence" value="ECO:0007669"/>
    <property type="project" value="InterPro"/>
</dbReference>
<reference evidence="10" key="1">
    <citation type="journal article" date="2016" name="Mitochondrial DNA Part B Resour">
        <title>The complete mitochondrial DNA sequence of the green algae Hariotina sp. F30 (Scenedesmaceae, Sphaeropleales, Chlorophyceae).</title>
        <authorList>
            <person name="He L."/>
            <person name="Lou S."/>
            <person name="Zhang F."/>
            <person name="Yang S."/>
            <person name="Zhang C."/>
            <person name="Lin X."/>
            <person name="Yang L."/>
        </authorList>
    </citation>
    <scope>NUCLEOTIDE SEQUENCE</scope>
    <source>
        <strain evidence="10">F30</strain>
    </source>
</reference>
<sequence>MNSMVWNVFTVQADAPMAWQMLFQDPATSNMEGITDLHHDICFFLIVILILVLWLGARIVVSFHHSLQPVPERFNHHTSLELVWAVLPSVIVTLIALPSLTLVYTFDDLVAKPRLTVKVTGRQWYWSYSMKESVQMNLCKTAENLLLND</sequence>
<dbReference type="InterPro" id="IPR045187">
    <property type="entry name" value="CcO_II"/>
</dbReference>
<evidence type="ECO:0000256" key="6">
    <source>
        <dbReference type="ARBA" id="ARBA00031389"/>
    </source>
</evidence>
<dbReference type="PANTHER" id="PTHR22888">
    <property type="entry name" value="CYTOCHROME C OXIDASE, SUBUNIT II"/>
    <property type="match status" value="1"/>
</dbReference>
<keyword evidence="4 7" id="KW-1133">Transmembrane helix</keyword>
<feature type="domain" description="Cytochrome oxidase subunit II transmembrane region profile" evidence="9">
    <location>
        <begin position="15"/>
        <end position="110"/>
    </location>
</feature>
<dbReference type="PRINTS" id="PR01166">
    <property type="entry name" value="CYCOXIDASEII"/>
</dbReference>
<dbReference type="Gene3D" id="1.10.287.90">
    <property type="match status" value="1"/>
</dbReference>
<dbReference type="Pfam" id="PF02790">
    <property type="entry name" value="COX2_TM"/>
    <property type="match status" value="1"/>
</dbReference>
<evidence type="ECO:0000256" key="5">
    <source>
        <dbReference type="ARBA" id="ARBA00023136"/>
    </source>
</evidence>